<feature type="non-terminal residue" evidence="1">
    <location>
        <position position="1"/>
    </location>
</feature>
<evidence type="ECO:0000313" key="2">
    <source>
        <dbReference type="Proteomes" id="UP000823892"/>
    </source>
</evidence>
<comment type="caution">
    <text evidence="1">The sequence shown here is derived from an EMBL/GenBank/DDBJ whole genome shotgun (WGS) entry which is preliminary data.</text>
</comment>
<reference evidence="1" key="2">
    <citation type="submission" date="2021-04" db="EMBL/GenBank/DDBJ databases">
        <authorList>
            <person name="Gilroy R."/>
        </authorList>
    </citation>
    <scope>NUCLEOTIDE SEQUENCE</scope>
    <source>
        <strain evidence="1">ChiBcec6-4105</strain>
    </source>
</reference>
<gene>
    <name evidence="1" type="ORF">H9914_10560</name>
</gene>
<proteinExistence type="predicted"/>
<evidence type="ECO:0000313" key="1">
    <source>
        <dbReference type="EMBL" id="HJD29415.1"/>
    </source>
</evidence>
<name>A0A9D2QTQ0_9FIRM</name>
<dbReference type="AlphaFoldDB" id="A0A9D2QTQ0"/>
<protein>
    <submittedName>
        <fullName evidence="1">Uncharacterized protein</fullName>
    </submittedName>
</protein>
<reference evidence="1" key="1">
    <citation type="journal article" date="2021" name="PeerJ">
        <title>Extensive microbial diversity within the chicken gut microbiome revealed by metagenomics and culture.</title>
        <authorList>
            <person name="Gilroy R."/>
            <person name="Ravi A."/>
            <person name="Getino M."/>
            <person name="Pursley I."/>
            <person name="Horton D.L."/>
            <person name="Alikhan N.F."/>
            <person name="Baker D."/>
            <person name="Gharbi K."/>
            <person name="Hall N."/>
            <person name="Watson M."/>
            <person name="Adriaenssens E.M."/>
            <person name="Foster-Nyarko E."/>
            <person name="Jarju S."/>
            <person name="Secka A."/>
            <person name="Antonio M."/>
            <person name="Oren A."/>
            <person name="Chaudhuri R.R."/>
            <person name="La Ragione R."/>
            <person name="Hildebrand F."/>
            <person name="Pallen M.J."/>
        </authorList>
    </citation>
    <scope>NUCLEOTIDE SEQUENCE</scope>
    <source>
        <strain evidence="1">ChiBcec6-4105</strain>
    </source>
</reference>
<organism evidence="1 2">
    <name type="scientific">Candidatus Blautia avicola</name>
    <dbReference type="NCBI Taxonomy" id="2838483"/>
    <lineage>
        <taxon>Bacteria</taxon>
        <taxon>Bacillati</taxon>
        <taxon>Bacillota</taxon>
        <taxon>Clostridia</taxon>
        <taxon>Lachnospirales</taxon>
        <taxon>Lachnospiraceae</taxon>
        <taxon>Blautia</taxon>
    </lineage>
</organism>
<accession>A0A9D2QTQ0</accession>
<sequence>SGLNHQGKEICFHLTDEWGYEIPKEDLYIPHYHPVTCRECASRLTCNGCADCGKCDRTL</sequence>
<dbReference type="Proteomes" id="UP000823892">
    <property type="component" value="Unassembled WGS sequence"/>
</dbReference>
<dbReference type="EMBL" id="DWUY01000238">
    <property type="protein sequence ID" value="HJD29415.1"/>
    <property type="molecule type" value="Genomic_DNA"/>
</dbReference>